<evidence type="ECO:0000313" key="2">
    <source>
        <dbReference type="EMBL" id="EJT79448.1"/>
    </source>
</evidence>
<dbReference type="RefSeq" id="XP_009220593.1">
    <property type="nucleotide sequence ID" value="XM_009222329.1"/>
</dbReference>
<dbReference type="AlphaFoldDB" id="J3NTD3"/>
<protein>
    <submittedName>
        <fullName evidence="2 3">Uncharacterized protein</fullName>
    </submittedName>
</protein>
<reference evidence="2" key="3">
    <citation type="submission" date="2010-09" db="EMBL/GenBank/DDBJ databases">
        <title>Annotation of Gaeumannomyces graminis var. tritici R3-111a-1.</title>
        <authorList>
            <consortium name="The Broad Institute Genome Sequencing Platform"/>
            <person name="Ma L.-J."/>
            <person name="Dead R."/>
            <person name="Young S.K."/>
            <person name="Zeng Q."/>
            <person name="Gargeya S."/>
            <person name="Fitzgerald M."/>
            <person name="Haas B."/>
            <person name="Abouelleil A."/>
            <person name="Alvarado L."/>
            <person name="Arachchi H.M."/>
            <person name="Berlin A."/>
            <person name="Brown A."/>
            <person name="Chapman S.B."/>
            <person name="Chen Z."/>
            <person name="Dunbar C."/>
            <person name="Freedman E."/>
            <person name="Gearin G."/>
            <person name="Gellesch M."/>
            <person name="Goldberg J."/>
            <person name="Griggs A."/>
            <person name="Gujja S."/>
            <person name="Heiman D."/>
            <person name="Howarth C."/>
            <person name="Larson L."/>
            <person name="Lui A."/>
            <person name="MacDonald P.J.P."/>
            <person name="Mehta T."/>
            <person name="Montmayeur A."/>
            <person name="Murphy C."/>
            <person name="Neiman D."/>
            <person name="Pearson M."/>
            <person name="Priest M."/>
            <person name="Roberts A."/>
            <person name="Saif S."/>
            <person name="Shea T."/>
            <person name="Shenoy N."/>
            <person name="Sisk P."/>
            <person name="Stolte C."/>
            <person name="Sykes S."/>
            <person name="Yandava C."/>
            <person name="Wortman J."/>
            <person name="Nusbaum C."/>
            <person name="Birren B."/>
        </authorList>
    </citation>
    <scope>NUCLEOTIDE SEQUENCE</scope>
    <source>
        <strain evidence="2">R3-111a-1</strain>
    </source>
</reference>
<reference evidence="2" key="2">
    <citation type="submission" date="2010-07" db="EMBL/GenBank/DDBJ databases">
        <authorList>
            <consortium name="The Broad Institute Genome Sequencing Platform"/>
            <consortium name="Broad Institute Genome Sequencing Center for Infectious Disease"/>
            <person name="Ma L.-J."/>
            <person name="Dead R."/>
            <person name="Young S."/>
            <person name="Zeng Q."/>
            <person name="Koehrsen M."/>
            <person name="Alvarado L."/>
            <person name="Berlin A."/>
            <person name="Chapman S.B."/>
            <person name="Chen Z."/>
            <person name="Freedman E."/>
            <person name="Gellesch M."/>
            <person name="Goldberg J."/>
            <person name="Griggs A."/>
            <person name="Gujja S."/>
            <person name="Heilman E.R."/>
            <person name="Heiman D."/>
            <person name="Hepburn T."/>
            <person name="Howarth C."/>
            <person name="Jen D."/>
            <person name="Larson L."/>
            <person name="Mehta T."/>
            <person name="Neiman D."/>
            <person name="Pearson M."/>
            <person name="Roberts A."/>
            <person name="Saif S."/>
            <person name="Shea T."/>
            <person name="Shenoy N."/>
            <person name="Sisk P."/>
            <person name="Stolte C."/>
            <person name="Sykes S."/>
            <person name="Walk T."/>
            <person name="White J."/>
            <person name="Yandava C."/>
            <person name="Haas B."/>
            <person name="Nusbaum C."/>
            <person name="Birren B."/>
        </authorList>
    </citation>
    <scope>NUCLEOTIDE SEQUENCE</scope>
    <source>
        <strain evidence="2">R3-111a-1</strain>
    </source>
</reference>
<name>J3NTD3_GAET3</name>
<reference evidence="3" key="5">
    <citation type="submission" date="2018-04" db="UniProtKB">
        <authorList>
            <consortium name="EnsemblFungi"/>
        </authorList>
    </citation>
    <scope>IDENTIFICATION</scope>
    <source>
        <strain evidence="3">R3-111a-1</strain>
    </source>
</reference>
<proteinExistence type="predicted"/>
<dbReference type="EMBL" id="GL385396">
    <property type="protein sequence ID" value="EJT79448.1"/>
    <property type="molecule type" value="Genomic_DNA"/>
</dbReference>
<evidence type="ECO:0000313" key="3">
    <source>
        <dbReference type="EnsemblFungi" id="EJT79448"/>
    </source>
</evidence>
<feature type="compositionally biased region" description="Basic and acidic residues" evidence="1">
    <location>
        <begin position="64"/>
        <end position="75"/>
    </location>
</feature>
<feature type="compositionally biased region" description="Basic and acidic residues" evidence="1">
    <location>
        <begin position="218"/>
        <end position="234"/>
    </location>
</feature>
<reference evidence="3" key="4">
    <citation type="journal article" date="2015" name="G3 (Bethesda)">
        <title>Genome sequences of three phytopathogenic species of the Magnaporthaceae family of fungi.</title>
        <authorList>
            <person name="Okagaki L.H."/>
            <person name="Nunes C.C."/>
            <person name="Sailsbery J."/>
            <person name="Clay B."/>
            <person name="Brown D."/>
            <person name="John T."/>
            <person name="Oh Y."/>
            <person name="Young N."/>
            <person name="Fitzgerald M."/>
            <person name="Haas B.J."/>
            <person name="Zeng Q."/>
            <person name="Young S."/>
            <person name="Adiconis X."/>
            <person name="Fan L."/>
            <person name="Levin J.Z."/>
            <person name="Mitchell T.K."/>
            <person name="Okubara P.A."/>
            <person name="Farman M.L."/>
            <person name="Kohn L.M."/>
            <person name="Birren B."/>
            <person name="Ma L.-J."/>
            <person name="Dean R.A."/>
        </authorList>
    </citation>
    <scope>NUCLEOTIDE SEQUENCE</scope>
    <source>
        <strain evidence="3">R3-111a-1</strain>
    </source>
</reference>
<dbReference type="VEuPathDB" id="FungiDB:GGTG_04532"/>
<evidence type="ECO:0000256" key="1">
    <source>
        <dbReference type="SAM" id="MobiDB-lite"/>
    </source>
</evidence>
<reference evidence="4" key="1">
    <citation type="submission" date="2010-07" db="EMBL/GenBank/DDBJ databases">
        <title>The genome sequence of Gaeumannomyces graminis var. tritici strain R3-111a-1.</title>
        <authorList>
            <consortium name="The Broad Institute Genome Sequencing Platform"/>
            <person name="Ma L.-J."/>
            <person name="Dead R."/>
            <person name="Young S."/>
            <person name="Zeng Q."/>
            <person name="Koehrsen M."/>
            <person name="Alvarado L."/>
            <person name="Berlin A."/>
            <person name="Chapman S.B."/>
            <person name="Chen Z."/>
            <person name="Freedman E."/>
            <person name="Gellesch M."/>
            <person name="Goldberg J."/>
            <person name="Griggs A."/>
            <person name="Gujja S."/>
            <person name="Heilman E.R."/>
            <person name="Heiman D."/>
            <person name="Hepburn T."/>
            <person name="Howarth C."/>
            <person name="Jen D."/>
            <person name="Larson L."/>
            <person name="Mehta T."/>
            <person name="Neiman D."/>
            <person name="Pearson M."/>
            <person name="Roberts A."/>
            <person name="Saif S."/>
            <person name="Shea T."/>
            <person name="Shenoy N."/>
            <person name="Sisk P."/>
            <person name="Stolte C."/>
            <person name="Sykes S."/>
            <person name="Walk T."/>
            <person name="White J."/>
            <person name="Yandava C."/>
            <person name="Haas B."/>
            <person name="Nusbaum C."/>
            <person name="Birren B."/>
        </authorList>
    </citation>
    <scope>NUCLEOTIDE SEQUENCE [LARGE SCALE GENOMIC DNA]</scope>
    <source>
        <strain evidence="4">R3-111a-1</strain>
    </source>
</reference>
<dbReference type="GeneID" id="20344990"/>
<sequence>MNCVQPHRLTDSFGSAQDLRSTGRTGVFLEESSVASSAPTRTTRMGCRRTPTVRLLPARRRRDPKSGQRHQEGRRLGQAQRLLADTRQDCHLPGQMLGSQGIRRRHDRCSERAGQGYIPASASRDNSALPLSCPAVGGASNAAHSDAFLIGPPRVPGTTTTPPDRSARSGGGAAASITGSGRARGQRVVEGSSQAEHRQYGTGPVAPMSPQAGNPQEPPREDRPEGRRASDRRQWLVVEWRRCAAFLGARNCSA</sequence>
<evidence type="ECO:0000313" key="4">
    <source>
        <dbReference type="Proteomes" id="UP000006039"/>
    </source>
</evidence>
<accession>J3NTD3</accession>
<dbReference type="HOGENOM" id="CLU_1094342_0_0_1"/>
<feature type="region of interest" description="Disordered" evidence="1">
    <location>
        <begin position="86"/>
        <end position="110"/>
    </location>
</feature>
<feature type="compositionally biased region" description="Low complexity" evidence="1">
    <location>
        <begin position="174"/>
        <end position="183"/>
    </location>
</feature>
<feature type="region of interest" description="Disordered" evidence="1">
    <location>
        <begin position="57"/>
        <end position="76"/>
    </location>
</feature>
<keyword evidence="4" id="KW-1185">Reference proteome</keyword>
<dbReference type="Proteomes" id="UP000006039">
    <property type="component" value="Unassembled WGS sequence"/>
</dbReference>
<organism evidence="2">
    <name type="scientific">Gaeumannomyces tritici (strain R3-111a-1)</name>
    <name type="common">Wheat and barley take-all root rot fungus</name>
    <name type="synonym">Gaeumannomyces graminis var. tritici</name>
    <dbReference type="NCBI Taxonomy" id="644352"/>
    <lineage>
        <taxon>Eukaryota</taxon>
        <taxon>Fungi</taxon>
        <taxon>Dikarya</taxon>
        <taxon>Ascomycota</taxon>
        <taxon>Pezizomycotina</taxon>
        <taxon>Sordariomycetes</taxon>
        <taxon>Sordariomycetidae</taxon>
        <taxon>Magnaporthales</taxon>
        <taxon>Magnaporthaceae</taxon>
        <taxon>Gaeumannomyces</taxon>
    </lineage>
</organism>
<dbReference type="EnsemblFungi" id="EJT79448">
    <property type="protein sequence ID" value="EJT79448"/>
    <property type="gene ID" value="GGTG_04532"/>
</dbReference>
<feature type="region of interest" description="Disordered" evidence="1">
    <location>
        <begin position="147"/>
        <end position="234"/>
    </location>
</feature>
<gene>
    <name evidence="3" type="primary">20344990</name>
    <name evidence="2" type="ORF">GGTG_04532</name>
</gene>